<dbReference type="EMBL" id="BJVY01000009">
    <property type="protein sequence ID" value="GEL70383.1"/>
    <property type="molecule type" value="Genomic_DNA"/>
</dbReference>
<dbReference type="Gene3D" id="1.25.10.10">
    <property type="entry name" value="Leucine-rich Repeat Variant"/>
    <property type="match status" value="1"/>
</dbReference>
<dbReference type="InterPro" id="IPR016024">
    <property type="entry name" value="ARM-type_fold"/>
</dbReference>
<dbReference type="Pfam" id="PF03130">
    <property type="entry name" value="HEAT_PBS"/>
    <property type="match status" value="1"/>
</dbReference>
<evidence type="ECO:0000256" key="1">
    <source>
        <dbReference type="SAM" id="MobiDB-lite"/>
    </source>
</evidence>
<dbReference type="AlphaFoldDB" id="A0A511HA51"/>
<dbReference type="InterPro" id="IPR014030">
    <property type="entry name" value="Ketoacyl_synth_N"/>
</dbReference>
<proteinExistence type="predicted"/>
<dbReference type="Proteomes" id="UP000321224">
    <property type="component" value="Unassembled WGS sequence"/>
</dbReference>
<dbReference type="SMART" id="SM00567">
    <property type="entry name" value="EZ_HEAT"/>
    <property type="match status" value="2"/>
</dbReference>
<comment type="caution">
    <text evidence="3">The sequence shown here is derived from an EMBL/GenBank/DDBJ whole genome shotgun (WGS) entry which is preliminary data.</text>
</comment>
<dbReference type="InterPro" id="IPR016039">
    <property type="entry name" value="Thiolase-like"/>
</dbReference>
<feature type="domain" description="Beta-ketoacyl synthase-like N-terminal" evidence="2">
    <location>
        <begin position="635"/>
        <end position="699"/>
    </location>
</feature>
<sequence>MDMARDFLADASFFWTLREQGLLAPDYSLQEIQAGPEQRLLACLDALLLGGPRVTRELLLPALSSDEPEQVACAASVLLSQPGQEHLGAVLSTLADEGGAHPSSHGAAWALELHPSPRAVPQLLALLDESAPAVQARVLDILTAWGTAPSRKLDEAVTSKDSALAQAGLRAARRVPSRLERAALQRALESNDAEVRNTALETALRLGHGSAWPHCVDAVRRKDAGWGPSAALLAMGGDPQELDLLLKALQEPALRKEALWALGLSGRVAAVGPLLEAMKDESVSQVAAEAFCAITGLVLTGPFVSEAEPWTPDTPEDEEAPPLGPEHALPVPAPGAVANWWQQVQKDFSPQVRYLGGKPFSTETLLDALMTGPMRRRSALALELAIRSQGAFQLRVRDWAPRQWKTLQAAKAGLQGRLPLGPFRAFSPSAVLADESPIQADALFQRVVWQRPPPPGALAITGLGMVSSLGDGVVGSCAAARVGVARPDGLEDLTFVDEDSGESLPVTGHAIPHLTQGYAGVGRLVRLGTVALADLQHHSGMQAGPRTGIFLNLPSGFLLAAAERQERQAASEETEPDGEAEDADASSDFDETPLLAETLRERYAETLLPRLLAQAAVPGGVTQQAVFFGDSPGFVTAMRAAERALRSGALDRCIVGGIDSIVELEWLDALDALRMLKTRERPTGLMPGEGAAFVLLELADAASRRGTPAVAYVDAMAASSEPEHLFAGKPHVGVALSSVIAEVLGSLEDRGQTTGLVIADLDGTVPRAQDWGYAQLRLNSAPLKEAVTWYPADVWGGLGAATGAVAVCMAARGFARGYLPTSGVLTWLWGWNGERAAFHLRPPSAR</sequence>
<gene>
    <name evidence="3" type="ORF">MVI01_21670</name>
</gene>
<accession>A0A511HA51</accession>
<feature type="compositionally biased region" description="Acidic residues" evidence="1">
    <location>
        <begin position="572"/>
        <end position="590"/>
    </location>
</feature>
<dbReference type="NCBIfam" id="TIGR02270">
    <property type="entry name" value="TIGR02270 family protein"/>
    <property type="match status" value="1"/>
</dbReference>
<evidence type="ECO:0000259" key="2">
    <source>
        <dbReference type="Pfam" id="PF00109"/>
    </source>
</evidence>
<name>A0A511HA51_9BACT</name>
<feature type="region of interest" description="Disordered" evidence="1">
    <location>
        <begin position="564"/>
        <end position="590"/>
    </location>
</feature>
<dbReference type="InterPro" id="IPR011959">
    <property type="entry name" value="CHP02270"/>
</dbReference>
<protein>
    <recommendedName>
        <fullName evidence="2">Beta-ketoacyl synthase-like N-terminal domain-containing protein</fullName>
    </recommendedName>
</protein>
<dbReference type="SUPFAM" id="SSF48371">
    <property type="entry name" value="ARM repeat"/>
    <property type="match status" value="1"/>
</dbReference>
<evidence type="ECO:0000313" key="3">
    <source>
        <dbReference type="EMBL" id="GEL70383.1"/>
    </source>
</evidence>
<evidence type="ECO:0000313" key="4">
    <source>
        <dbReference type="Proteomes" id="UP000321224"/>
    </source>
</evidence>
<dbReference type="Gene3D" id="3.40.47.10">
    <property type="match status" value="1"/>
</dbReference>
<dbReference type="Pfam" id="PF00109">
    <property type="entry name" value="ketoacyl-synt"/>
    <property type="match status" value="1"/>
</dbReference>
<organism evidence="3 4">
    <name type="scientific">Myxococcus virescens</name>
    <dbReference type="NCBI Taxonomy" id="83456"/>
    <lineage>
        <taxon>Bacteria</taxon>
        <taxon>Pseudomonadati</taxon>
        <taxon>Myxococcota</taxon>
        <taxon>Myxococcia</taxon>
        <taxon>Myxococcales</taxon>
        <taxon>Cystobacterineae</taxon>
        <taxon>Myxococcaceae</taxon>
        <taxon>Myxococcus</taxon>
    </lineage>
</organism>
<dbReference type="SUPFAM" id="SSF53901">
    <property type="entry name" value="Thiolase-like"/>
    <property type="match status" value="2"/>
</dbReference>
<dbReference type="InterPro" id="IPR004155">
    <property type="entry name" value="PBS_lyase_HEAT"/>
</dbReference>
<dbReference type="InterPro" id="IPR011989">
    <property type="entry name" value="ARM-like"/>
</dbReference>
<reference evidence="3 4" key="1">
    <citation type="submission" date="2019-07" db="EMBL/GenBank/DDBJ databases">
        <title>Whole genome shotgun sequence of Myxococcus virescens NBRC 100334.</title>
        <authorList>
            <person name="Hosoyama A."/>
            <person name="Uohara A."/>
            <person name="Ohji S."/>
            <person name="Ichikawa N."/>
        </authorList>
    </citation>
    <scope>NUCLEOTIDE SEQUENCE [LARGE SCALE GENOMIC DNA]</scope>
    <source>
        <strain evidence="3 4">NBRC 100334</strain>
    </source>
</reference>
<dbReference type="GO" id="GO:0016746">
    <property type="term" value="F:acyltransferase activity"/>
    <property type="evidence" value="ECO:0007669"/>
    <property type="project" value="InterPro"/>
</dbReference>